<evidence type="ECO:0000313" key="1">
    <source>
        <dbReference type="EMBL" id="QEL14516.1"/>
    </source>
</evidence>
<evidence type="ECO:0008006" key="3">
    <source>
        <dbReference type="Google" id="ProtNLM"/>
    </source>
</evidence>
<dbReference type="AlphaFoldDB" id="A0A5C1A8Z6"/>
<organism evidence="1 2">
    <name type="scientific">Limnoglobus roseus</name>
    <dbReference type="NCBI Taxonomy" id="2598579"/>
    <lineage>
        <taxon>Bacteria</taxon>
        <taxon>Pseudomonadati</taxon>
        <taxon>Planctomycetota</taxon>
        <taxon>Planctomycetia</taxon>
        <taxon>Gemmatales</taxon>
        <taxon>Gemmataceae</taxon>
        <taxon>Limnoglobus</taxon>
    </lineage>
</organism>
<protein>
    <recommendedName>
        <fullName evidence="3">Apea-like HEPN domain-containing protein</fullName>
    </recommendedName>
</protein>
<proteinExistence type="predicted"/>
<dbReference type="RefSeq" id="WP_149109405.1">
    <property type="nucleotide sequence ID" value="NZ_CP042425.1"/>
</dbReference>
<gene>
    <name evidence="1" type="ORF">PX52LOC_01406</name>
</gene>
<dbReference type="EMBL" id="CP042425">
    <property type="protein sequence ID" value="QEL14516.1"/>
    <property type="molecule type" value="Genomic_DNA"/>
</dbReference>
<name>A0A5C1A8Z6_9BACT</name>
<sequence>MASNLLLATWTQLDSHELRLLLDHRIGGPGQYDRRESNPHRIHLPRAKSECRVTLTYSDRRIASVEPGPAFDQSQWDAIVQEIETKVLTGPDRIGREYSFCSHRVPGSWRGDRSGIQILPPHPESPTAPAEYADHPFILEFPIRDAGNWAITNHRRLREHRRLTLMLNTVLAGGMSLQRRSAGHSWGCFQRDDGQLEVRWVKNAYSGFLGECVLELATPLSDERLEVIPADRYFEEMRGIDGRGLRVPSDLDESICCYQQLPFVRREEFDRAAYWLHMASRQWTISMSSSFGALVSAVESLINQRGQGSTRRFRTFLEEYAPGASLEARRQEMYDLRSGIFHGSDLMVIDQDISFGWDPPWWNERELHEELWGLTRTVIRNWLRNPPPT</sequence>
<keyword evidence="2" id="KW-1185">Reference proteome</keyword>
<reference evidence="2" key="1">
    <citation type="submission" date="2019-08" db="EMBL/GenBank/DDBJ databases">
        <title>Limnoglobus roseus gen. nov., sp. nov., a novel freshwater planctomycete with a giant genome from the family Gemmataceae.</title>
        <authorList>
            <person name="Kulichevskaya I.S."/>
            <person name="Naumoff D.G."/>
            <person name="Miroshnikov K."/>
            <person name="Ivanova A."/>
            <person name="Philippov D.A."/>
            <person name="Hakobyan A."/>
            <person name="Rijpstra I.C."/>
            <person name="Sinninghe Damste J.S."/>
            <person name="Liesack W."/>
            <person name="Dedysh S.N."/>
        </authorList>
    </citation>
    <scope>NUCLEOTIDE SEQUENCE [LARGE SCALE GENOMIC DNA]</scope>
    <source>
        <strain evidence="2">PX52</strain>
    </source>
</reference>
<dbReference type="KEGG" id="lrs:PX52LOC_01406"/>
<dbReference type="Proteomes" id="UP000324974">
    <property type="component" value="Chromosome"/>
</dbReference>
<dbReference type="OrthoDB" id="1451627at2"/>
<evidence type="ECO:0000313" key="2">
    <source>
        <dbReference type="Proteomes" id="UP000324974"/>
    </source>
</evidence>
<accession>A0A5C1A8Z6</accession>